<organism evidence="4 5">
    <name type="scientific">Mauremys mutica</name>
    <name type="common">yellowpond turtle</name>
    <dbReference type="NCBI Taxonomy" id="74926"/>
    <lineage>
        <taxon>Eukaryota</taxon>
        <taxon>Metazoa</taxon>
        <taxon>Chordata</taxon>
        <taxon>Craniata</taxon>
        <taxon>Vertebrata</taxon>
        <taxon>Euteleostomi</taxon>
        <taxon>Archelosauria</taxon>
        <taxon>Testudinata</taxon>
        <taxon>Testudines</taxon>
        <taxon>Cryptodira</taxon>
        <taxon>Durocryptodira</taxon>
        <taxon>Testudinoidea</taxon>
        <taxon>Geoemydidae</taxon>
        <taxon>Geoemydinae</taxon>
        <taxon>Mauremys</taxon>
    </lineage>
</organism>
<dbReference type="InterPro" id="IPR039323">
    <property type="entry name" value="ANKRD_45/46/60"/>
</dbReference>
<protein>
    <recommendedName>
        <fullName evidence="3">Ubiquitin-like domain-containing protein</fullName>
    </recommendedName>
</protein>
<dbReference type="PROSITE" id="PS50088">
    <property type="entry name" value="ANK_REPEAT"/>
    <property type="match status" value="2"/>
</dbReference>
<evidence type="ECO:0000313" key="5">
    <source>
        <dbReference type="Proteomes" id="UP000827986"/>
    </source>
</evidence>
<keyword evidence="5" id="KW-1185">Reference proteome</keyword>
<feature type="compositionally biased region" description="Basic residues" evidence="2">
    <location>
        <begin position="287"/>
        <end position="297"/>
    </location>
</feature>
<evidence type="ECO:0000259" key="3">
    <source>
        <dbReference type="PROSITE" id="PS50053"/>
    </source>
</evidence>
<evidence type="ECO:0000256" key="1">
    <source>
        <dbReference type="PROSITE-ProRule" id="PRU00023"/>
    </source>
</evidence>
<comment type="caution">
    <text evidence="4">The sequence shown here is derived from an EMBL/GenBank/DDBJ whole genome shotgun (WGS) entry which is preliminary data.</text>
</comment>
<feature type="compositionally biased region" description="Polar residues" evidence="2">
    <location>
        <begin position="264"/>
        <end position="281"/>
    </location>
</feature>
<dbReference type="InterPro" id="IPR000626">
    <property type="entry name" value="Ubiquitin-like_dom"/>
</dbReference>
<dbReference type="SUPFAM" id="SSF54236">
    <property type="entry name" value="Ubiquitin-like"/>
    <property type="match status" value="1"/>
</dbReference>
<dbReference type="InterPro" id="IPR036770">
    <property type="entry name" value="Ankyrin_rpt-contain_sf"/>
</dbReference>
<dbReference type="Proteomes" id="UP000827986">
    <property type="component" value="Unassembled WGS sequence"/>
</dbReference>
<feature type="region of interest" description="Disordered" evidence="2">
    <location>
        <begin position="264"/>
        <end position="297"/>
    </location>
</feature>
<dbReference type="PANTHER" id="PTHR22677">
    <property type="entry name" value="ANKYRIN REPEAT DOMAIN-CONTAINING PROTEIN 60"/>
    <property type="match status" value="1"/>
</dbReference>
<gene>
    <name evidence="4" type="ORF">KIL84_010103</name>
</gene>
<name>A0A9D3XIZ3_9SAUR</name>
<dbReference type="InterPro" id="IPR002110">
    <property type="entry name" value="Ankyrin_rpt"/>
</dbReference>
<dbReference type="AlphaFoldDB" id="A0A9D3XIZ3"/>
<dbReference type="EMBL" id="JAHDVG010000467">
    <property type="protein sequence ID" value="KAH1182349.1"/>
    <property type="molecule type" value="Genomic_DNA"/>
</dbReference>
<evidence type="ECO:0000313" key="4">
    <source>
        <dbReference type="EMBL" id="KAH1182349.1"/>
    </source>
</evidence>
<proteinExistence type="predicted"/>
<dbReference type="SUPFAM" id="SSF48403">
    <property type="entry name" value="Ankyrin repeat"/>
    <property type="match status" value="1"/>
</dbReference>
<dbReference type="CDD" id="cd17063">
    <property type="entry name" value="Ubl_ANKRD60"/>
    <property type="match status" value="1"/>
</dbReference>
<dbReference type="PANTHER" id="PTHR22677:SF3">
    <property type="entry name" value="ANKYRIN REPEAT DOMAIN-CONTAINING PROTEIN 60"/>
    <property type="match status" value="1"/>
</dbReference>
<keyword evidence="1" id="KW-0040">ANK repeat</keyword>
<evidence type="ECO:0000256" key="2">
    <source>
        <dbReference type="SAM" id="MobiDB-lite"/>
    </source>
</evidence>
<dbReference type="Gene3D" id="1.25.40.20">
    <property type="entry name" value="Ankyrin repeat-containing domain"/>
    <property type="match status" value="1"/>
</dbReference>
<sequence length="366" mass="40642">MAGRGSGRHQVQPQPLGGAVFWFNSCSKQGKSHKVVPSGSLPHRLFSITIHLAETSETFPLAGCYSDLTVLKLKHHLELLTGIPLHFQRLQYLDEVDLPDESTFKYNDIVPGGTITIRIWRQDGWGLLVAAAAEGNIIQLMSLGVTKGSTCSTPNSQLLRPEEKKEWIAHRAFVALYVASHRGHTAAVEFLLENGADLHAKTPLGRTALHAATVMGRYDCIDLLLSWGAQTSDSDNEGQSAVSLARLWGQKQSERRLFRFQWQQRATGTTSPSPSRSLQQRLDSRTHRPQSRAKTHTHYGDTISRSFTLILSRGDHTVGGQMHRETELIIQLRDCNGVGTHFSQMPALWLIRACSLSLEWGSSHLS</sequence>
<feature type="domain" description="Ubiquitin-like" evidence="3">
    <location>
        <begin position="69"/>
        <end position="124"/>
    </location>
</feature>
<feature type="repeat" description="ANK" evidence="1">
    <location>
        <begin position="171"/>
        <end position="203"/>
    </location>
</feature>
<dbReference type="InterPro" id="IPR029071">
    <property type="entry name" value="Ubiquitin-like_domsf"/>
</dbReference>
<reference evidence="4" key="1">
    <citation type="submission" date="2021-09" db="EMBL/GenBank/DDBJ databases">
        <title>The genome of Mauremys mutica provides insights into the evolution of semi-aquatic lifestyle.</title>
        <authorList>
            <person name="Gong S."/>
            <person name="Gao Y."/>
        </authorList>
    </citation>
    <scope>NUCLEOTIDE SEQUENCE</scope>
    <source>
        <strain evidence="4">MM-2020</strain>
        <tissue evidence="4">Muscle</tissue>
    </source>
</reference>
<dbReference type="PROSITE" id="PS50053">
    <property type="entry name" value="UBIQUITIN_2"/>
    <property type="match status" value="1"/>
</dbReference>
<feature type="repeat" description="ANK" evidence="1">
    <location>
        <begin position="204"/>
        <end position="236"/>
    </location>
</feature>
<dbReference type="PROSITE" id="PS50297">
    <property type="entry name" value="ANK_REP_REGION"/>
    <property type="match status" value="2"/>
</dbReference>
<dbReference type="SMART" id="SM00248">
    <property type="entry name" value="ANK"/>
    <property type="match status" value="2"/>
</dbReference>
<accession>A0A9D3XIZ3</accession>
<dbReference type="Pfam" id="PF12796">
    <property type="entry name" value="Ank_2"/>
    <property type="match status" value="1"/>
</dbReference>